<dbReference type="GO" id="GO:0019239">
    <property type="term" value="F:deaminase activity"/>
    <property type="evidence" value="ECO:0007669"/>
    <property type="project" value="TreeGrafter"/>
</dbReference>
<evidence type="ECO:0000313" key="2">
    <source>
        <dbReference type="EMBL" id="QIQ02733.1"/>
    </source>
</evidence>
<dbReference type="InterPro" id="IPR035959">
    <property type="entry name" value="RutC-like_sf"/>
</dbReference>
<evidence type="ECO:0000256" key="1">
    <source>
        <dbReference type="ARBA" id="ARBA00010552"/>
    </source>
</evidence>
<reference evidence="2 3" key="1">
    <citation type="submission" date="2020-03" db="EMBL/GenBank/DDBJ databases">
        <title>A novel species.</title>
        <authorList>
            <person name="Gao J."/>
        </authorList>
    </citation>
    <scope>NUCLEOTIDE SEQUENCE [LARGE SCALE GENOMIC DNA]</scope>
    <source>
        <strain evidence="2 3">QMT-12</strain>
    </source>
</reference>
<dbReference type="KEGG" id="slia:HA039_10750"/>
<name>A0A6G9GWS8_9ACTN</name>
<dbReference type="PANTHER" id="PTHR11803">
    <property type="entry name" value="2-IMINOBUTANOATE/2-IMINOPROPANOATE DEAMINASE RIDA"/>
    <property type="match status" value="1"/>
</dbReference>
<keyword evidence="3" id="KW-1185">Reference proteome</keyword>
<protein>
    <submittedName>
        <fullName evidence="2">RidA family protein</fullName>
    </submittedName>
</protein>
<dbReference type="CDD" id="cd00448">
    <property type="entry name" value="YjgF_YER057c_UK114_family"/>
    <property type="match status" value="1"/>
</dbReference>
<dbReference type="GO" id="GO:0005829">
    <property type="term" value="C:cytosol"/>
    <property type="evidence" value="ECO:0007669"/>
    <property type="project" value="TreeGrafter"/>
</dbReference>
<dbReference type="EMBL" id="CP050177">
    <property type="protein sequence ID" value="QIQ02733.1"/>
    <property type="molecule type" value="Genomic_DNA"/>
</dbReference>
<dbReference type="Pfam" id="PF01042">
    <property type="entry name" value="Ribonuc_L-PSP"/>
    <property type="match status" value="1"/>
</dbReference>
<dbReference type="Proteomes" id="UP000501179">
    <property type="component" value="Chromosome"/>
</dbReference>
<dbReference type="Gene3D" id="3.30.1330.40">
    <property type="entry name" value="RutC-like"/>
    <property type="match status" value="1"/>
</dbReference>
<dbReference type="RefSeq" id="WP_167027263.1">
    <property type="nucleotide sequence ID" value="NZ_CP050177.1"/>
</dbReference>
<comment type="similarity">
    <text evidence="1">Belongs to the RutC family.</text>
</comment>
<dbReference type="SUPFAM" id="SSF55298">
    <property type="entry name" value="YjgF-like"/>
    <property type="match status" value="1"/>
</dbReference>
<organism evidence="2 3">
    <name type="scientific">Streptomyces liangshanensis</name>
    <dbReference type="NCBI Taxonomy" id="2717324"/>
    <lineage>
        <taxon>Bacteria</taxon>
        <taxon>Bacillati</taxon>
        <taxon>Actinomycetota</taxon>
        <taxon>Actinomycetes</taxon>
        <taxon>Kitasatosporales</taxon>
        <taxon>Streptomycetaceae</taxon>
        <taxon>Streptomyces</taxon>
    </lineage>
</organism>
<dbReference type="InterPro" id="IPR006175">
    <property type="entry name" value="YjgF/YER057c/UK114"/>
</dbReference>
<accession>A0A6G9GWS8</accession>
<gene>
    <name evidence="2" type="ORF">HA039_10750</name>
</gene>
<evidence type="ECO:0000313" key="3">
    <source>
        <dbReference type="Proteomes" id="UP000501179"/>
    </source>
</evidence>
<dbReference type="PANTHER" id="PTHR11803:SF58">
    <property type="entry name" value="PROTEIN HMF1-RELATED"/>
    <property type="match status" value="1"/>
</dbReference>
<dbReference type="AlphaFoldDB" id="A0A6G9GWS8"/>
<sequence length="132" mass="13527">MSRRVTVPGLFPPPDYAHAAVVETGRRLAFLAGAVPLDQDGELVGPGDLTAQTGQVLANLTTALEALGCGLGDVVATTVYVVASDRADLSLVWDSVRTSGLDLGPHTSTLLGVACLGYEGQLVEITAVAEVP</sequence>
<proteinExistence type="inferred from homology"/>